<evidence type="ECO:0000313" key="3">
    <source>
        <dbReference type="Proteomes" id="UP001589858"/>
    </source>
</evidence>
<dbReference type="Pfam" id="PF13176">
    <property type="entry name" value="TPR_7"/>
    <property type="match status" value="1"/>
</dbReference>
<feature type="chain" id="PRO_5046870144" evidence="1">
    <location>
        <begin position="28"/>
        <end position="503"/>
    </location>
</feature>
<feature type="signal peptide" evidence="1">
    <location>
        <begin position="1"/>
        <end position="27"/>
    </location>
</feature>
<keyword evidence="1" id="KW-0732">Signal</keyword>
<sequence length="503" mass="53860">MINAKPARALAAALALASAGLAAQAEARQDISRAAAKAMPRLQSSMNGNDCDGALKIISPLVARKDFGTLEPLLQGPILLSATICEGQANKLDAALGHARMLTALPGAADIAWRLRYAVELDSKRDGDAVTTLEMIQKQAPSAFGSIPDDWIFALVNRLDDRQDDPAYRRLLVLATAPAFPPAINDAGFARLRLPLARLLAREGDKESAAAQVAAIREADLLRQASLDPHLRSYLPADFDLRAAYERQAADLEQRSIARPGRLALPIDLAATQRVLGQADKALATLQAARPDGVLAKQFSDRDERVNWWWDGLARTYEQLGRYGEAVEAYRTAIAGGEKGRPNVSQTINLAYLHVRFGHPREALALLAPFAQQAGAAASPYGVMEMRLAHACAAQALALDDLAATDLAYAQAHPEDHPEALTDMQMCMGRFDDAAASMIARLGDPDRQVDALGQLSEYRPLPAGVPPGLFDAGLTALRARADVQAAIARAGGTRKFDVLPATL</sequence>
<keyword evidence="3" id="KW-1185">Reference proteome</keyword>
<dbReference type="InterPro" id="IPR011990">
    <property type="entry name" value="TPR-like_helical_dom_sf"/>
</dbReference>
<evidence type="ECO:0000256" key="1">
    <source>
        <dbReference type="SAM" id="SignalP"/>
    </source>
</evidence>
<dbReference type="SUPFAM" id="SSF48452">
    <property type="entry name" value="TPR-like"/>
    <property type="match status" value="2"/>
</dbReference>
<dbReference type="InterPro" id="IPR019734">
    <property type="entry name" value="TPR_rpt"/>
</dbReference>
<evidence type="ECO:0000313" key="2">
    <source>
        <dbReference type="EMBL" id="MFC0687745.1"/>
    </source>
</evidence>
<accession>A0ABV6SEQ3</accession>
<organism evidence="2 3">
    <name type="scientific">Novosphingobium clariflavum</name>
    <dbReference type="NCBI Taxonomy" id="2029884"/>
    <lineage>
        <taxon>Bacteria</taxon>
        <taxon>Pseudomonadati</taxon>
        <taxon>Pseudomonadota</taxon>
        <taxon>Alphaproteobacteria</taxon>
        <taxon>Sphingomonadales</taxon>
        <taxon>Sphingomonadaceae</taxon>
        <taxon>Novosphingobium</taxon>
    </lineage>
</organism>
<comment type="caution">
    <text evidence="2">The sequence shown here is derived from an EMBL/GenBank/DDBJ whole genome shotgun (WGS) entry which is preliminary data.</text>
</comment>
<name>A0ABV6SEQ3_9SPHN</name>
<protein>
    <submittedName>
        <fullName evidence="2">Tetratricopeptide repeat protein</fullName>
    </submittedName>
</protein>
<gene>
    <name evidence="2" type="ORF">ACFFF8_24455</name>
</gene>
<dbReference type="Proteomes" id="UP001589858">
    <property type="component" value="Unassembled WGS sequence"/>
</dbReference>
<dbReference type="Gene3D" id="1.25.40.10">
    <property type="entry name" value="Tetratricopeptide repeat domain"/>
    <property type="match status" value="1"/>
</dbReference>
<dbReference type="RefSeq" id="WP_267223968.1">
    <property type="nucleotide sequence ID" value="NZ_JAPCWC010000029.1"/>
</dbReference>
<reference evidence="2 3" key="1">
    <citation type="submission" date="2024-09" db="EMBL/GenBank/DDBJ databases">
        <authorList>
            <person name="Sun Q."/>
            <person name="Mori K."/>
        </authorList>
    </citation>
    <scope>NUCLEOTIDE SEQUENCE [LARGE SCALE GENOMIC DNA]</scope>
    <source>
        <strain evidence="2 3">CICC 11035S</strain>
    </source>
</reference>
<proteinExistence type="predicted"/>
<dbReference type="EMBL" id="JBHLTM010000092">
    <property type="protein sequence ID" value="MFC0687745.1"/>
    <property type="molecule type" value="Genomic_DNA"/>
</dbReference>